<keyword evidence="4" id="KW-1185">Reference proteome</keyword>
<evidence type="ECO:0000256" key="2">
    <source>
        <dbReference type="RuleBase" id="RU362080"/>
    </source>
</evidence>
<evidence type="ECO:0000313" key="3">
    <source>
        <dbReference type="EMBL" id="MFB2880389.1"/>
    </source>
</evidence>
<accession>A0ABV4XC67</accession>
<dbReference type="EMBL" id="JBHFNQ010000202">
    <property type="protein sequence ID" value="MFB2880389.1"/>
    <property type="molecule type" value="Genomic_DNA"/>
</dbReference>
<gene>
    <name evidence="3" type="ORF">ACE1CC_26375</name>
</gene>
<proteinExistence type="inferred from homology"/>
<evidence type="ECO:0000313" key="4">
    <source>
        <dbReference type="Proteomes" id="UP001576774"/>
    </source>
</evidence>
<reference evidence="3 4" key="1">
    <citation type="submission" date="2024-09" db="EMBL/GenBank/DDBJ databases">
        <title>Floridaenema gen nov. (Aerosakkonemataceae, Aerosakkonematales ord. nov., Cyanobacteria) from benthic tropical and subtropical fresh waters, with the description of four new species.</title>
        <authorList>
            <person name="Moretto J.A."/>
            <person name="Berthold D.E."/>
            <person name="Lefler F.W."/>
            <person name="Huang I.-S."/>
            <person name="Laughinghouse H. IV."/>
        </authorList>
    </citation>
    <scope>NUCLEOTIDE SEQUENCE [LARGE SCALE GENOMIC DNA]</scope>
    <source>
        <strain evidence="3 4">BLCC-F46</strain>
    </source>
</reference>
<dbReference type="Pfam" id="PF02604">
    <property type="entry name" value="PhdYeFM_antitox"/>
    <property type="match status" value="1"/>
</dbReference>
<comment type="similarity">
    <text evidence="1 2">Belongs to the phD/YefM antitoxin family.</text>
</comment>
<dbReference type="RefSeq" id="WP_413273404.1">
    <property type="nucleotide sequence ID" value="NZ_JBHFNQ010000202.1"/>
</dbReference>
<comment type="function">
    <text evidence="2">Antitoxin component of a type II toxin-antitoxin (TA) system.</text>
</comment>
<dbReference type="Proteomes" id="UP001576774">
    <property type="component" value="Unassembled WGS sequence"/>
</dbReference>
<dbReference type="InterPro" id="IPR036165">
    <property type="entry name" value="YefM-like_sf"/>
</dbReference>
<name>A0ABV4XC67_9CYAN</name>
<organism evidence="3 4">
    <name type="scientific">Floridaenema aerugineum BLCC-F46</name>
    <dbReference type="NCBI Taxonomy" id="3153654"/>
    <lineage>
        <taxon>Bacteria</taxon>
        <taxon>Bacillati</taxon>
        <taxon>Cyanobacteriota</taxon>
        <taxon>Cyanophyceae</taxon>
        <taxon>Oscillatoriophycideae</taxon>
        <taxon>Aerosakkonematales</taxon>
        <taxon>Aerosakkonemataceae</taxon>
        <taxon>Floridanema</taxon>
        <taxon>Floridanema aerugineum</taxon>
    </lineage>
</organism>
<protein>
    <recommendedName>
        <fullName evidence="2">Antitoxin</fullName>
    </recommendedName>
</protein>
<dbReference type="InterPro" id="IPR006442">
    <property type="entry name" value="Antitoxin_Phd/YefM"/>
</dbReference>
<comment type="caution">
    <text evidence="3">The sequence shown here is derived from an EMBL/GenBank/DDBJ whole genome shotgun (WGS) entry which is preliminary data.</text>
</comment>
<dbReference type="NCBIfam" id="TIGR01552">
    <property type="entry name" value="phd_fam"/>
    <property type="match status" value="1"/>
</dbReference>
<sequence length="85" mass="9960">MMIELHPEYLTKNGKKEFVVLPYEEFQALQELLEDLEDLIDLRNAKQEEADQPSISLAEVKKQLGFESKIDNQIQQEINKRITTL</sequence>
<evidence type="ECO:0000256" key="1">
    <source>
        <dbReference type="ARBA" id="ARBA00009981"/>
    </source>
</evidence>
<dbReference type="SUPFAM" id="SSF143120">
    <property type="entry name" value="YefM-like"/>
    <property type="match status" value="1"/>
</dbReference>